<evidence type="ECO:0000313" key="2">
    <source>
        <dbReference type="EMBL" id="KKW05614.1"/>
    </source>
</evidence>
<dbReference type="PANTHER" id="PTHR10953:SF102">
    <property type="entry name" value="ADENYLYLTRANSFERASE AND SULFURTRANSFERASE MOCS3"/>
    <property type="match status" value="1"/>
</dbReference>
<evidence type="ECO:0000259" key="1">
    <source>
        <dbReference type="Pfam" id="PF00899"/>
    </source>
</evidence>
<dbReference type="GO" id="GO:0005737">
    <property type="term" value="C:cytoplasm"/>
    <property type="evidence" value="ECO:0007669"/>
    <property type="project" value="TreeGrafter"/>
</dbReference>
<accession>A0A0G1YGX1</accession>
<feature type="domain" description="THIF-type NAD/FAD binding fold" evidence="1">
    <location>
        <begin position="39"/>
        <end position="158"/>
    </location>
</feature>
<dbReference type="Proteomes" id="UP000034589">
    <property type="component" value="Unassembled WGS sequence"/>
</dbReference>
<proteinExistence type="predicted"/>
<dbReference type="InterPro" id="IPR035985">
    <property type="entry name" value="Ubiquitin-activating_enz"/>
</dbReference>
<dbReference type="EMBL" id="LCPV01000055">
    <property type="protein sequence ID" value="KKW05614.1"/>
    <property type="molecule type" value="Genomic_DNA"/>
</dbReference>
<organism evidence="2 3">
    <name type="scientific">Candidatus Kaiserbacteria bacterium GW2011_GWC2_49_12</name>
    <dbReference type="NCBI Taxonomy" id="1618675"/>
    <lineage>
        <taxon>Bacteria</taxon>
        <taxon>Candidatus Kaiseribacteriota</taxon>
    </lineage>
</organism>
<dbReference type="InterPro" id="IPR000594">
    <property type="entry name" value="ThiF_NAD_FAD-bd"/>
</dbReference>
<evidence type="ECO:0000313" key="3">
    <source>
        <dbReference type="Proteomes" id="UP000034589"/>
    </source>
</evidence>
<protein>
    <recommendedName>
        <fullName evidence="1">THIF-type NAD/FAD binding fold domain-containing protein</fullName>
    </recommendedName>
</protein>
<dbReference type="AlphaFoldDB" id="A0A0G1YGX1"/>
<feature type="non-terminal residue" evidence="2">
    <location>
        <position position="174"/>
    </location>
</feature>
<name>A0A0G1YGX1_9BACT</name>
<gene>
    <name evidence="2" type="ORF">UY39_C0055G0006</name>
</gene>
<dbReference type="GO" id="GO:0004792">
    <property type="term" value="F:thiosulfate-cyanide sulfurtransferase activity"/>
    <property type="evidence" value="ECO:0007669"/>
    <property type="project" value="TreeGrafter"/>
</dbReference>
<dbReference type="PANTHER" id="PTHR10953">
    <property type="entry name" value="UBIQUITIN-ACTIVATING ENZYME E1"/>
    <property type="match status" value="1"/>
</dbReference>
<comment type="caution">
    <text evidence="2">The sequence shown here is derived from an EMBL/GenBank/DDBJ whole genome shotgun (WGS) entry which is preliminary data.</text>
</comment>
<sequence length="174" mass="19261">MQKAKVLYCKRQTVAVIEGTRFTTQYNFFAEFETPKLSREQMQDRLNKSHVLIIGLGGIGTWVAQGLALTGVEQFTLVDPDIVEPSNLNRQCLFTPQDIGESKVETAAFKLSLINSSIQTCVLQKKILNKEACMEVAEGVHLIINCADEPSTDTVNRIVTEAGYVCNIPHILCG</sequence>
<dbReference type="SUPFAM" id="SSF69572">
    <property type="entry name" value="Activating enzymes of the ubiquitin-like proteins"/>
    <property type="match status" value="1"/>
</dbReference>
<dbReference type="Pfam" id="PF00899">
    <property type="entry name" value="ThiF"/>
    <property type="match status" value="1"/>
</dbReference>
<dbReference type="GO" id="GO:0016779">
    <property type="term" value="F:nucleotidyltransferase activity"/>
    <property type="evidence" value="ECO:0007669"/>
    <property type="project" value="TreeGrafter"/>
</dbReference>
<dbReference type="InterPro" id="IPR045886">
    <property type="entry name" value="ThiF/MoeB/HesA"/>
</dbReference>
<reference evidence="2 3" key="1">
    <citation type="journal article" date="2015" name="Nature">
        <title>rRNA introns, odd ribosomes, and small enigmatic genomes across a large radiation of phyla.</title>
        <authorList>
            <person name="Brown C.T."/>
            <person name="Hug L.A."/>
            <person name="Thomas B.C."/>
            <person name="Sharon I."/>
            <person name="Castelle C.J."/>
            <person name="Singh A."/>
            <person name="Wilkins M.J."/>
            <person name="Williams K.H."/>
            <person name="Banfield J.F."/>
        </authorList>
    </citation>
    <scope>NUCLEOTIDE SEQUENCE [LARGE SCALE GENOMIC DNA]</scope>
</reference>
<dbReference type="Gene3D" id="3.40.50.720">
    <property type="entry name" value="NAD(P)-binding Rossmann-like Domain"/>
    <property type="match status" value="1"/>
</dbReference>
<dbReference type="GO" id="GO:0008641">
    <property type="term" value="F:ubiquitin-like modifier activating enzyme activity"/>
    <property type="evidence" value="ECO:0007669"/>
    <property type="project" value="InterPro"/>
</dbReference>